<gene>
    <name evidence="2" type="ORF">LMG27952_01103</name>
</gene>
<sequence>MHQAVSNPSAPAACNVWRGTLAGASASLIGIGLTRFAYRPLLPAIIGRTLFPASTAVCLGVAALVLALCVDLLSALRAK</sequence>
<dbReference type="RefSeq" id="WP_407945468.1">
    <property type="nucleotide sequence ID" value="NZ_CAJHCQ010000002.1"/>
</dbReference>
<reference evidence="2 3" key="1">
    <citation type="submission" date="2020-10" db="EMBL/GenBank/DDBJ databases">
        <authorList>
            <person name="Peeters C."/>
        </authorList>
    </citation>
    <scope>NUCLEOTIDE SEQUENCE [LARGE SCALE GENOMIC DNA]</scope>
    <source>
        <strain evidence="2 3">LMG 27952</strain>
    </source>
</reference>
<feature type="transmembrane region" description="Helical" evidence="1">
    <location>
        <begin position="50"/>
        <end position="76"/>
    </location>
</feature>
<organism evidence="2 3">
    <name type="scientific">Paraburkholderia hiiakae</name>
    <dbReference type="NCBI Taxonomy" id="1081782"/>
    <lineage>
        <taxon>Bacteria</taxon>
        <taxon>Pseudomonadati</taxon>
        <taxon>Pseudomonadota</taxon>
        <taxon>Betaproteobacteria</taxon>
        <taxon>Burkholderiales</taxon>
        <taxon>Burkholderiaceae</taxon>
        <taxon>Paraburkholderia</taxon>
    </lineage>
</organism>
<dbReference type="Proteomes" id="UP000656319">
    <property type="component" value="Unassembled WGS sequence"/>
</dbReference>
<protein>
    <submittedName>
        <fullName evidence="2">Uncharacterized protein</fullName>
    </submittedName>
</protein>
<keyword evidence="1" id="KW-0472">Membrane</keyword>
<evidence type="ECO:0000256" key="1">
    <source>
        <dbReference type="SAM" id="Phobius"/>
    </source>
</evidence>
<accession>A0ABN7HHR6</accession>
<proteinExistence type="predicted"/>
<dbReference type="EMBL" id="CAJHCQ010000002">
    <property type="protein sequence ID" value="CAD6519101.1"/>
    <property type="molecule type" value="Genomic_DNA"/>
</dbReference>
<name>A0ABN7HHR6_9BURK</name>
<keyword evidence="1" id="KW-1133">Transmembrane helix</keyword>
<evidence type="ECO:0000313" key="3">
    <source>
        <dbReference type="Proteomes" id="UP000656319"/>
    </source>
</evidence>
<keyword evidence="3" id="KW-1185">Reference proteome</keyword>
<evidence type="ECO:0000313" key="2">
    <source>
        <dbReference type="EMBL" id="CAD6519101.1"/>
    </source>
</evidence>
<comment type="caution">
    <text evidence="2">The sequence shown here is derived from an EMBL/GenBank/DDBJ whole genome shotgun (WGS) entry which is preliminary data.</text>
</comment>
<keyword evidence="1" id="KW-0812">Transmembrane</keyword>
<feature type="transmembrane region" description="Helical" evidence="1">
    <location>
        <begin position="20"/>
        <end position="38"/>
    </location>
</feature>